<dbReference type="UniPathway" id="UPA00124"/>
<dbReference type="Gene3D" id="3.90.25.10">
    <property type="entry name" value="UDP-galactose 4-epimerase, domain 1"/>
    <property type="match status" value="1"/>
</dbReference>
<proteinExistence type="inferred from homology"/>
<dbReference type="EC" id="1.1.1.133" evidence="2"/>
<comment type="caution">
    <text evidence="4">The sequence shown here is derived from an EMBL/GenBank/DDBJ whole genome shotgun (WGS) entry which is preliminary data.</text>
</comment>
<dbReference type="Gene3D" id="3.40.50.720">
    <property type="entry name" value="NAD(P)-binding Rossmann-like Domain"/>
    <property type="match status" value="1"/>
</dbReference>
<dbReference type="InterPro" id="IPR036291">
    <property type="entry name" value="NAD(P)-bd_dom_sf"/>
</dbReference>
<dbReference type="CDD" id="cd05254">
    <property type="entry name" value="dTDP_HR_like_SDR_e"/>
    <property type="match status" value="1"/>
</dbReference>
<dbReference type="STRING" id="1805034.AUJ59_01650"/>
<comment type="similarity">
    <text evidence="1 2">Belongs to the dTDP-4-dehydrorhamnose reductase family.</text>
</comment>
<keyword evidence="2" id="KW-0521">NADP</keyword>
<sequence length="293" mass="32637">MPGKPIVFGTGLSGMVGSRFAEMFGGEFELVNLDLTTGVDITQAEAVDRALNHPAATVIHLAAFTDVSKAYSETDNKEGLVYQVNVLGTKNVAVACKKYNHYLIHISTDFVFDGVNPPAGGYRESDQPHPIEWYGQTKLLAEDEVTRSGCRSVIIRTAFPFRARFELKPDLVRKILSQLQTNTLHPMFSNQIITPTFIDDLGEVFKTFIIKRPSGIYHCVGSTFLSPLELAQKIAALFEIKADIKPISFKEFMKIGPRPRQQFLKISNSKLNHDFGIKMKTIDEALLTLKGQI</sequence>
<evidence type="ECO:0000313" key="5">
    <source>
        <dbReference type="Proteomes" id="UP000183144"/>
    </source>
</evidence>
<dbReference type="PANTHER" id="PTHR10491">
    <property type="entry name" value="DTDP-4-DEHYDRORHAMNOSE REDUCTASE"/>
    <property type="match status" value="1"/>
</dbReference>
<dbReference type="GO" id="GO:0019305">
    <property type="term" value="P:dTDP-rhamnose biosynthetic process"/>
    <property type="evidence" value="ECO:0007669"/>
    <property type="project" value="UniProtKB-UniPathway"/>
</dbReference>
<dbReference type="AlphaFoldDB" id="A0A1J4RTZ2"/>
<evidence type="ECO:0000256" key="2">
    <source>
        <dbReference type="RuleBase" id="RU364082"/>
    </source>
</evidence>
<dbReference type="Pfam" id="PF04321">
    <property type="entry name" value="RmlD_sub_bind"/>
    <property type="match status" value="1"/>
</dbReference>
<evidence type="ECO:0000313" key="4">
    <source>
        <dbReference type="EMBL" id="OIN89382.1"/>
    </source>
</evidence>
<organism evidence="4 5">
    <name type="scientific">Candidatus Beckwithbacteria bacterium CG1_02_47_37</name>
    <dbReference type="NCBI Taxonomy" id="1805034"/>
    <lineage>
        <taxon>Bacteria</taxon>
        <taxon>Candidatus Beckwithiibacteriota</taxon>
    </lineage>
</organism>
<name>A0A1J4RTZ2_9BACT</name>
<keyword evidence="2" id="KW-0560">Oxidoreductase</keyword>
<dbReference type="InterPro" id="IPR029903">
    <property type="entry name" value="RmlD-like-bd"/>
</dbReference>
<dbReference type="Proteomes" id="UP000183144">
    <property type="component" value="Unassembled WGS sequence"/>
</dbReference>
<dbReference type="GO" id="GO:0008831">
    <property type="term" value="F:dTDP-4-dehydrorhamnose reductase activity"/>
    <property type="evidence" value="ECO:0007669"/>
    <property type="project" value="UniProtKB-EC"/>
</dbReference>
<evidence type="ECO:0000259" key="3">
    <source>
        <dbReference type="Pfam" id="PF04321"/>
    </source>
</evidence>
<comment type="function">
    <text evidence="2">Catalyzes the reduction of dTDP-6-deoxy-L-lyxo-4-hexulose to yield dTDP-L-rhamnose.</text>
</comment>
<dbReference type="InterPro" id="IPR005913">
    <property type="entry name" value="dTDP_dehydrorham_reduct"/>
</dbReference>
<dbReference type="PANTHER" id="PTHR10491:SF4">
    <property type="entry name" value="METHIONINE ADENOSYLTRANSFERASE 2 SUBUNIT BETA"/>
    <property type="match status" value="1"/>
</dbReference>
<evidence type="ECO:0000256" key="1">
    <source>
        <dbReference type="ARBA" id="ARBA00010944"/>
    </source>
</evidence>
<reference evidence="4 5" key="1">
    <citation type="journal article" date="2016" name="Environ. Microbiol.">
        <title>Genomic resolution of a cold subsurface aquifer community provides metabolic insights for novel microbes adapted to high CO concentrations.</title>
        <authorList>
            <person name="Probst A.J."/>
            <person name="Castelle C.J."/>
            <person name="Singh A."/>
            <person name="Brown C.T."/>
            <person name="Anantharaman K."/>
            <person name="Sharon I."/>
            <person name="Hug L.A."/>
            <person name="Burstein D."/>
            <person name="Emerson J.B."/>
            <person name="Thomas B.C."/>
            <person name="Banfield J.F."/>
        </authorList>
    </citation>
    <scope>NUCLEOTIDE SEQUENCE [LARGE SCALE GENOMIC DNA]</scope>
    <source>
        <strain evidence="4">CG1_02_47_37</strain>
    </source>
</reference>
<protein>
    <recommendedName>
        <fullName evidence="2">dTDP-4-dehydrorhamnose reductase</fullName>
        <ecNumber evidence="2">1.1.1.133</ecNumber>
    </recommendedName>
</protein>
<dbReference type="SUPFAM" id="SSF51735">
    <property type="entry name" value="NAD(P)-binding Rossmann-fold domains"/>
    <property type="match status" value="1"/>
</dbReference>
<comment type="pathway">
    <text evidence="2">Carbohydrate biosynthesis; dTDP-L-rhamnose biosynthesis.</text>
</comment>
<accession>A0A1J4RTZ2</accession>
<feature type="domain" description="RmlD-like substrate binding" evidence="3">
    <location>
        <begin position="9"/>
        <end position="286"/>
    </location>
</feature>
<gene>
    <name evidence="4" type="ORF">AUJ59_01650</name>
</gene>
<dbReference type="EMBL" id="MNUI01000032">
    <property type="protein sequence ID" value="OIN89382.1"/>
    <property type="molecule type" value="Genomic_DNA"/>
</dbReference>